<proteinExistence type="predicted"/>
<organism evidence="3">
    <name type="scientific">Planktothricoides raciborskii GIHE-MW2</name>
    <dbReference type="NCBI Taxonomy" id="2792601"/>
    <lineage>
        <taxon>Bacteria</taxon>
        <taxon>Bacillati</taxon>
        <taxon>Cyanobacteriota</taxon>
        <taxon>Cyanophyceae</taxon>
        <taxon>Oscillatoriophycideae</taxon>
        <taxon>Oscillatoriales</taxon>
        <taxon>Oscillatoriaceae</taxon>
        <taxon>Planktothricoides</taxon>
    </lineage>
</organism>
<name>A0AAU8J9V3_9CYAN</name>
<accession>A0AAU8J9V3</accession>
<evidence type="ECO:0000256" key="1">
    <source>
        <dbReference type="SAM" id="MobiDB-lite"/>
    </source>
</evidence>
<sequence length="242" mass="27276">MSQMTKQQLKTQTSALAKTKAKSERPSSLVLLFPIALCLGLIVYAWRWLIVFGVLSALGGLWKYYEQKQQERQEWLNVIFYQTLQKHQGKITTLDLAIAANITGVEAQEFLQQRAKEFGAEFDITDAGGILYCFTSITMSQSQSQAENNHSGNNESWGFRESGSFREPLQNTPKQLPAQSSASRLSPVNQSQLAERLGVHSTTISKNKTKPDFISWTRKKDPAGVAWTYSPETKEFFPLMSK</sequence>
<feature type="region of interest" description="Disordered" evidence="1">
    <location>
        <begin position="144"/>
        <end position="190"/>
    </location>
</feature>
<evidence type="ECO:0000313" key="3">
    <source>
        <dbReference type="EMBL" id="XCM35529.1"/>
    </source>
</evidence>
<feature type="compositionally biased region" description="Polar residues" evidence="1">
    <location>
        <begin position="169"/>
        <end position="190"/>
    </location>
</feature>
<protein>
    <submittedName>
        <fullName evidence="3">Uncharacterized protein</fullName>
    </submittedName>
</protein>
<keyword evidence="2" id="KW-0472">Membrane</keyword>
<reference evidence="3" key="1">
    <citation type="submission" date="2024-07" db="EMBL/GenBank/DDBJ databases">
        <authorList>
            <person name="Kim Y.J."/>
            <person name="Jeong J.Y."/>
        </authorList>
    </citation>
    <scope>NUCLEOTIDE SEQUENCE</scope>
    <source>
        <strain evidence="3">GIHE-MW2</strain>
    </source>
</reference>
<dbReference type="RefSeq" id="WP_054466814.1">
    <property type="nucleotide sequence ID" value="NZ_CP159837.1"/>
</dbReference>
<dbReference type="EMBL" id="CP159837">
    <property type="protein sequence ID" value="XCM35529.1"/>
    <property type="molecule type" value="Genomic_DNA"/>
</dbReference>
<keyword evidence="2" id="KW-1133">Transmembrane helix</keyword>
<feature type="compositionally biased region" description="Polar residues" evidence="1">
    <location>
        <begin position="144"/>
        <end position="156"/>
    </location>
</feature>
<dbReference type="AlphaFoldDB" id="A0AAU8J9V3"/>
<feature type="transmembrane region" description="Helical" evidence="2">
    <location>
        <begin position="29"/>
        <end position="62"/>
    </location>
</feature>
<keyword evidence="2" id="KW-0812">Transmembrane</keyword>
<evidence type="ECO:0000256" key="2">
    <source>
        <dbReference type="SAM" id="Phobius"/>
    </source>
</evidence>
<gene>
    <name evidence="3" type="ORF">ABWT76_004218</name>
</gene>